<evidence type="ECO:0000256" key="7">
    <source>
        <dbReference type="ARBA" id="ARBA00023136"/>
    </source>
</evidence>
<dbReference type="PANTHER" id="PTHR34975:SF2">
    <property type="entry name" value="SPORE GERMINATION PROTEIN A2"/>
    <property type="match status" value="1"/>
</dbReference>
<name>A0ABW3RRI9_9BACL</name>
<sequence length="365" mass="42285">MITLVQEKLHRLHIALLVFNTQTGVVVLTLPRTTAKYFGTNGWVTLLITFLIVTIDIMLITWVYKLGHGASVFDILQSSLPRVIYYPLYFFLGCLFSMIGCLVTKQYVMIYQMLIFPSTSDVLLKLVVDILVFLLVIKGLYTMSKANVFFVVFLVLQFPIAVYLLPNFDFVRLTPFLFQGGSDMREGFIRVFGAYMGYELVLFIFPYTEKNNNWLKYIHLGNGFTSLIYLLITLECYGFFNVNELVHLAFPILDMYAYISLAFIERMQNFLYSFFILSILLTGAMYYWTSQEVFSKALPWLPGKLTVFLTMVITMFITYIPKTLIEVENWFRTATIIEIFVSFGLPLLLILLLFIQRGREKSETA</sequence>
<evidence type="ECO:0000256" key="2">
    <source>
        <dbReference type="ARBA" id="ARBA00007998"/>
    </source>
</evidence>
<evidence type="ECO:0000256" key="4">
    <source>
        <dbReference type="ARBA" id="ARBA00022544"/>
    </source>
</evidence>
<keyword evidence="7 8" id="KW-0472">Membrane</keyword>
<dbReference type="Pfam" id="PF03845">
    <property type="entry name" value="Spore_permease"/>
    <property type="match status" value="1"/>
</dbReference>
<comment type="subcellular location">
    <subcellularLocation>
        <location evidence="1">Membrane</location>
        <topology evidence="1">Multi-pass membrane protein</topology>
    </subcellularLocation>
</comment>
<evidence type="ECO:0000256" key="5">
    <source>
        <dbReference type="ARBA" id="ARBA00022692"/>
    </source>
</evidence>
<gene>
    <name evidence="9" type="ORF">ACFQ3W_02010</name>
</gene>
<protein>
    <submittedName>
        <fullName evidence="9">GerAB/ArcD/ProY family transporter</fullName>
    </submittedName>
</protein>
<evidence type="ECO:0000256" key="8">
    <source>
        <dbReference type="SAM" id="Phobius"/>
    </source>
</evidence>
<feature type="transmembrane region" description="Helical" evidence="8">
    <location>
        <begin position="301"/>
        <end position="321"/>
    </location>
</feature>
<evidence type="ECO:0000313" key="10">
    <source>
        <dbReference type="Proteomes" id="UP001597262"/>
    </source>
</evidence>
<comment type="caution">
    <text evidence="9">The sequence shown here is derived from an EMBL/GenBank/DDBJ whole genome shotgun (WGS) entry which is preliminary data.</text>
</comment>
<dbReference type="EMBL" id="JBHTLM010000001">
    <property type="protein sequence ID" value="MFD1175084.1"/>
    <property type="molecule type" value="Genomic_DNA"/>
</dbReference>
<feature type="transmembrane region" description="Helical" evidence="8">
    <location>
        <begin position="84"/>
        <end position="103"/>
    </location>
</feature>
<keyword evidence="3" id="KW-0813">Transport</keyword>
<feature type="transmembrane region" description="Helical" evidence="8">
    <location>
        <begin position="214"/>
        <end position="233"/>
    </location>
</feature>
<evidence type="ECO:0000256" key="1">
    <source>
        <dbReference type="ARBA" id="ARBA00004141"/>
    </source>
</evidence>
<dbReference type="PANTHER" id="PTHR34975">
    <property type="entry name" value="SPORE GERMINATION PROTEIN A2"/>
    <property type="match status" value="1"/>
</dbReference>
<evidence type="ECO:0000256" key="3">
    <source>
        <dbReference type="ARBA" id="ARBA00022448"/>
    </source>
</evidence>
<keyword evidence="6 8" id="KW-1133">Transmembrane helix</keyword>
<feature type="transmembrane region" description="Helical" evidence="8">
    <location>
        <begin position="270"/>
        <end position="289"/>
    </location>
</feature>
<feature type="transmembrane region" description="Helical" evidence="8">
    <location>
        <begin position="187"/>
        <end position="208"/>
    </location>
</feature>
<keyword evidence="10" id="KW-1185">Reference proteome</keyword>
<proteinExistence type="inferred from homology"/>
<feature type="transmembrane region" description="Helical" evidence="8">
    <location>
        <begin position="245"/>
        <end position="264"/>
    </location>
</feature>
<evidence type="ECO:0000313" key="9">
    <source>
        <dbReference type="EMBL" id="MFD1175084.1"/>
    </source>
</evidence>
<reference evidence="10" key="1">
    <citation type="journal article" date="2019" name="Int. J. Syst. Evol. Microbiol.">
        <title>The Global Catalogue of Microorganisms (GCM) 10K type strain sequencing project: providing services to taxonomists for standard genome sequencing and annotation.</title>
        <authorList>
            <consortium name="The Broad Institute Genomics Platform"/>
            <consortium name="The Broad Institute Genome Sequencing Center for Infectious Disease"/>
            <person name="Wu L."/>
            <person name="Ma J."/>
        </authorList>
    </citation>
    <scope>NUCLEOTIDE SEQUENCE [LARGE SCALE GENOMIC DNA]</scope>
    <source>
        <strain evidence="10">CCUG 59189</strain>
    </source>
</reference>
<feature type="transmembrane region" description="Helical" evidence="8">
    <location>
        <begin position="43"/>
        <end position="64"/>
    </location>
</feature>
<dbReference type="Proteomes" id="UP001597262">
    <property type="component" value="Unassembled WGS sequence"/>
</dbReference>
<organism evidence="9 10">
    <name type="scientific">Paenibacillus puldeungensis</name>
    <dbReference type="NCBI Taxonomy" id="696536"/>
    <lineage>
        <taxon>Bacteria</taxon>
        <taxon>Bacillati</taxon>
        <taxon>Bacillota</taxon>
        <taxon>Bacilli</taxon>
        <taxon>Bacillales</taxon>
        <taxon>Paenibacillaceae</taxon>
        <taxon>Paenibacillus</taxon>
    </lineage>
</organism>
<keyword evidence="5 8" id="KW-0812">Transmembrane</keyword>
<dbReference type="InterPro" id="IPR004761">
    <property type="entry name" value="Spore_GerAB"/>
</dbReference>
<feature type="transmembrane region" description="Helical" evidence="8">
    <location>
        <begin position="333"/>
        <end position="355"/>
    </location>
</feature>
<feature type="transmembrane region" description="Helical" evidence="8">
    <location>
        <begin position="147"/>
        <end position="166"/>
    </location>
</feature>
<keyword evidence="4" id="KW-0309">Germination</keyword>
<evidence type="ECO:0000256" key="6">
    <source>
        <dbReference type="ARBA" id="ARBA00022989"/>
    </source>
</evidence>
<dbReference type="RefSeq" id="WP_379316073.1">
    <property type="nucleotide sequence ID" value="NZ_JBHTLM010000001.1"/>
</dbReference>
<accession>A0ABW3RRI9</accession>
<comment type="similarity">
    <text evidence="2">Belongs to the amino acid-polyamine-organocation (APC) superfamily. Spore germination protein (SGP) (TC 2.A.3.9) family.</text>
</comment>